<evidence type="ECO:0000256" key="1">
    <source>
        <dbReference type="SAM" id="MobiDB-lite"/>
    </source>
</evidence>
<gene>
    <name evidence="2" type="ORF">MARPO_0079s0025</name>
</gene>
<dbReference type="Proteomes" id="UP000244005">
    <property type="component" value="Unassembled WGS sequence"/>
</dbReference>
<proteinExistence type="predicted"/>
<dbReference type="Gramene" id="Mp8g15870.1">
    <property type="protein sequence ID" value="Mp8g15870.1.cds1"/>
    <property type="gene ID" value="Mp8g15870"/>
</dbReference>
<evidence type="ECO:0000313" key="2">
    <source>
        <dbReference type="EMBL" id="PTQ34515.1"/>
    </source>
</evidence>
<sequence>MFMPSSPGISTGFPPGLLGSVCRMRTEGPDEASKAMWRGQAKERGQSCLQLRATIAQQTTDEFLGKFKLQPAAHSMSRGKADPQRKGFRPRKEDCISVSSESDPLNSLLARRPHRPAPALIVEEQKISSEGSEPPAAGGLDTGLLREALVPATQANWPVKTRRIYQDLTGASQWRASKGVGERARG</sequence>
<organism evidence="2 3">
    <name type="scientific">Marchantia polymorpha</name>
    <name type="common">Common liverwort</name>
    <name type="synonym">Marchantia aquatica</name>
    <dbReference type="NCBI Taxonomy" id="3197"/>
    <lineage>
        <taxon>Eukaryota</taxon>
        <taxon>Viridiplantae</taxon>
        <taxon>Streptophyta</taxon>
        <taxon>Embryophyta</taxon>
        <taxon>Marchantiophyta</taxon>
        <taxon>Marchantiopsida</taxon>
        <taxon>Marchantiidae</taxon>
        <taxon>Marchantiales</taxon>
        <taxon>Marchantiaceae</taxon>
        <taxon>Marchantia</taxon>
    </lineage>
</organism>
<dbReference type="AlphaFoldDB" id="A0A2R6WL00"/>
<keyword evidence="3" id="KW-1185">Reference proteome</keyword>
<feature type="compositionally biased region" description="Basic and acidic residues" evidence="1">
    <location>
        <begin position="79"/>
        <end position="95"/>
    </location>
</feature>
<evidence type="ECO:0000313" key="3">
    <source>
        <dbReference type="Proteomes" id="UP000244005"/>
    </source>
</evidence>
<reference evidence="3" key="1">
    <citation type="journal article" date="2017" name="Cell">
        <title>Insights into land plant evolution garnered from the Marchantia polymorpha genome.</title>
        <authorList>
            <person name="Bowman J.L."/>
            <person name="Kohchi T."/>
            <person name="Yamato K.T."/>
            <person name="Jenkins J."/>
            <person name="Shu S."/>
            <person name="Ishizaki K."/>
            <person name="Yamaoka S."/>
            <person name="Nishihama R."/>
            <person name="Nakamura Y."/>
            <person name="Berger F."/>
            <person name="Adam C."/>
            <person name="Aki S.S."/>
            <person name="Althoff F."/>
            <person name="Araki T."/>
            <person name="Arteaga-Vazquez M.A."/>
            <person name="Balasubrmanian S."/>
            <person name="Barry K."/>
            <person name="Bauer D."/>
            <person name="Boehm C.R."/>
            <person name="Briginshaw L."/>
            <person name="Caballero-Perez J."/>
            <person name="Catarino B."/>
            <person name="Chen F."/>
            <person name="Chiyoda S."/>
            <person name="Chovatia M."/>
            <person name="Davies K.M."/>
            <person name="Delmans M."/>
            <person name="Demura T."/>
            <person name="Dierschke T."/>
            <person name="Dolan L."/>
            <person name="Dorantes-Acosta A.E."/>
            <person name="Eklund D.M."/>
            <person name="Florent S.N."/>
            <person name="Flores-Sandoval E."/>
            <person name="Fujiyama A."/>
            <person name="Fukuzawa H."/>
            <person name="Galik B."/>
            <person name="Grimanelli D."/>
            <person name="Grimwood J."/>
            <person name="Grossniklaus U."/>
            <person name="Hamada T."/>
            <person name="Haseloff J."/>
            <person name="Hetherington A.J."/>
            <person name="Higo A."/>
            <person name="Hirakawa Y."/>
            <person name="Hundley H.N."/>
            <person name="Ikeda Y."/>
            <person name="Inoue K."/>
            <person name="Inoue S.I."/>
            <person name="Ishida S."/>
            <person name="Jia Q."/>
            <person name="Kakita M."/>
            <person name="Kanazawa T."/>
            <person name="Kawai Y."/>
            <person name="Kawashima T."/>
            <person name="Kennedy M."/>
            <person name="Kinose K."/>
            <person name="Kinoshita T."/>
            <person name="Kohara Y."/>
            <person name="Koide E."/>
            <person name="Komatsu K."/>
            <person name="Kopischke S."/>
            <person name="Kubo M."/>
            <person name="Kyozuka J."/>
            <person name="Lagercrantz U."/>
            <person name="Lin S.S."/>
            <person name="Lindquist E."/>
            <person name="Lipzen A.M."/>
            <person name="Lu C.W."/>
            <person name="De Luna E."/>
            <person name="Martienssen R.A."/>
            <person name="Minamino N."/>
            <person name="Mizutani M."/>
            <person name="Mizutani M."/>
            <person name="Mochizuki N."/>
            <person name="Monte I."/>
            <person name="Mosher R."/>
            <person name="Nagasaki H."/>
            <person name="Nakagami H."/>
            <person name="Naramoto S."/>
            <person name="Nishitani K."/>
            <person name="Ohtani M."/>
            <person name="Okamoto T."/>
            <person name="Okumura M."/>
            <person name="Phillips J."/>
            <person name="Pollak B."/>
            <person name="Reinders A."/>
            <person name="Rovekamp M."/>
            <person name="Sano R."/>
            <person name="Sawa S."/>
            <person name="Schmid M.W."/>
            <person name="Shirakawa M."/>
            <person name="Solano R."/>
            <person name="Spunde A."/>
            <person name="Suetsugu N."/>
            <person name="Sugano S."/>
            <person name="Sugiyama A."/>
            <person name="Sun R."/>
            <person name="Suzuki Y."/>
            <person name="Takenaka M."/>
            <person name="Takezawa D."/>
            <person name="Tomogane H."/>
            <person name="Tsuzuki M."/>
            <person name="Ueda T."/>
            <person name="Umeda M."/>
            <person name="Ward J.M."/>
            <person name="Watanabe Y."/>
            <person name="Yazaki K."/>
            <person name="Yokoyama R."/>
            <person name="Yoshitake Y."/>
            <person name="Yotsui I."/>
            <person name="Zachgo S."/>
            <person name="Schmutz J."/>
        </authorList>
    </citation>
    <scope>NUCLEOTIDE SEQUENCE [LARGE SCALE GENOMIC DNA]</scope>
    <source>
        <strain evidence="3">Tak-1</strain>
    </source>
</reference>
<accession>A0A2R6WL00</accession>
<protein>
    <submittedName>
        <fullName evidence="2">Uncharacterized protein</fullName>
    </submittedName>
</protein>
<name>A0A2R6WL00_MARPO</name>
<feature type="region of interest" description="Disordered" evidence="1">
    <location>
        <begin position="70"/>
        <end position="112"/>
    </location>
</feature>
<dbReference type="EMBL" id="KZ772751">
    <property type="protein sequence ID" value="PTQ34515.1"/>
    <property type="molecule type" value="Genomic_DNA"/>
</dbReference>